<reference evidence="1" key="1">
    <citation type="journal article" date="2020" name="New Phytol.">
        <title>Comparative genomics reveals dynamic genome evolution in host specialist ectomycorrhizal fungi.</title>
        <authorList>
            <person name="Lofgren L.A."/>
            <person name="Nguyen N.H."/>
            <person name="Vilgalys R."/>
            <person name="Ruytinx J."/>
            <person name="Liao H.L."/>
            <person name="Branco S."/>
            <person name="Kuo A."/>
            <person name="LaButti K."/>
            <person name="Lipzen A."/>
            <person name="Andreopoulos W."/>
            <person name="Pangilinan J."/>
            <person name="Riley R."/>
            <person name="Hundley H."/>
            <person name="Na H."/>
            <person name="Barry K."/>
            <person name="Grigoriev I.V."/>
            <person name="Stajich J.E."/>
            <person name="Kennedy P.G."/>
        </authorList>
    </citation>
    <scope>NUCLEOTIDE SEQUENCE</scope>
    <source>
        <strain evidence="1">FC203</strain>
    </source>
</reference>
<dbReference type="AlphaFoldDB" id="A0AAD4E8X9"/>
<organism evidence="1 2">
    <name type="scientific">Suillus fuscotomentosus</name>
    <dbReference type="NCBI Taxonomy" id="1912939"/>
    <lineage>
        <taxon>Eukaryota</taxon>
        <taxon>Fungi</taxon>
        <taxon>Dikarya</taxon>
        <taxon>Basidiomycota</taxon>
        <taxon>Agaricomycotina</taxon>
        <taxon>Agaricomycetes</taxon>
        <taxon>Agaricomycetidae</taxon>
        <taxon>Boletales</taxon>
        <taxon>Suillineae</taxon>
        <taxon>Suillaceae</taxon>
        <taxon>Suillus</taxon>
    </lineage>
</organism>
<sequence>MAGIEKWIEEHDGDLSDDIEDEHLWLPSTLPESDREEICRNDIARIEAKLRKGQCRDALDKLRKQLHTKSHFVKHRNLDLRGQQANTHVTSFLARFDSKINAAAAKYCVAWSALLELVGISELEREKEFQCLEAKDIVAPIDTMLGVRSTTGMRGRTRSERDTFRGFGQGYQTTLWIWLASGVWDDEVDGGLNDVLRVEWGKSHARAQRWNEEVYLLKEEMWQTRQFLAWRAKEWGSVATLSHQDAQIVAGAAAYANRQAAIQRVLLAHFTVLWGARVSANDTAGEDEITTYFAENEDDFDDDEG</sequence>
<dbReference type="Proteomes" id="UP001195769">
    <property type="component" value="Unassembled WGS sequence"/>
</dbReference>
<gene>
    <name evidence="1" type="ORF">F5891DRAFT_1187266</name>
</gene>
<dbReference type="GeneID" id="64661106"/>
<accession>A0AAD4E8X9</accession>
<evidence type="ECO:0000313" key="2">
    <source>
        <dbReference type="Proteomes" id="UP001195769"/>
    </source>
</evidence>
<keyword evidence="2" id="KW-1185">Reference proteome</keyword>
<evidence type="ECO:0000313" key="1">
    <source>
        <dbReference type="EMBL" id="KAG1901791.1"/>
    </source>
</evidence>
<proteinExistence type="predicted"/>
<dbReference type="EMBL" id="JABBWK010000020">
    <property type="protein sequence ID" value="KAG1901791.1"/>
    <property type="molecule type" value="Genomic_DNA"/>
</dbReference>
<comment type="caution">
    <text evidence="1">The sequence shown here is derived from an EMBL/GenBank/DDBJ whole genome shotgun (WGS) entry which is preliminary data.</text>
</comment>
<protein>
    <submittedName>
        <fullName evidence="1">Uncharacterized protein</fullName>
    </submittedName>
</protein>
<dbReference type="RefSeq" id="XP_041227366.1">
    <property type="nucleotide sequence ID" value="XM_041366808.1"/>
</dbReference>
<name>A0AAD4E8X9_9AGAM</name>